<keyword evidence="2" id="KW-0378">Hydrolase</keyword>
<dbReference type="InterPro" id="IPR003615">
    <property type="entry name" value="HNH_nuc"/>
</dbReference>
<protein>
    <submittedName>
        <fullName evidence="2">HNH endonuclease</fullName>
    </submittedName>
</protein>
<dbReference type="Pfam" id="PF14239">
    <property type="entry name" value="RRXRR"/>
    <property type="match status" value="1"/>
</dbReference>
<gene>
    <name evidence="2" type="ORF">CLMAG_26140</name>
</gene>
<dbReference type="GO" id="GO:0003676">
    <property type="term" value="F:nucleic acid binding"/>
    <property type="evidence" value="ECO:0007669"/>
    <property type="project" value="InterPro"/>
</dbReference>
<dbReference type="Proteomes" id="UP000076603">
    <property type="component" value="Unassembled WGS sequence"/>
</dbReference>
<keyword evidence="3" id="KW-1185">Reference proteome</keyword>
<keyword evidence="2" id="KW-0255">Endonuclease</keyword>
<evidence type="ECO:0000313" key="2">
    <source>
        <dbReference type="EMBL" id="KZL92800.1"/>
    </source>
</evidence>
<reference evidence="2 3" key="1">
    <citation type="submission" date="2016-04" db="EMBL/GenBank/DDBJ databases">
        <title>Genome sequence of Clostridium magnum DSM 2767.</title>
        <authorList>
            <person name="Poehlein A."/>
            <person name="Uhlig R."/>
            <person name="Fischer R."/>
            <person name="Bahl H."/>
            <person name="Daniel R."/>
        </authorList>
    </citation>
    <scope>NUCLEOTIDE SEQUENCE [LARGE SCALE GENOMIC DNA]</scope>
    <source>
        <strain evidence="2 3">DSM 2767</strain>
    </source>
</reference>
<dbReference type="Pfam" id="PF01844">
    <property type="entry name" value="HNH"/>
    <property type="match status" value="1"/>
</dbReference>
<dbReference type="InterPro" id="IPR025938">
    <property type="entry name" value="RRXRR_dom"/>
</dbReference>
<proteinExistence type="predicted"/>
<evidence type="ECO:0000313" key="3">
    <source>
        <dbReference type="Proteomes" id="UP000076603"/>
    </source>
</evidence>
<dbReference type="Gene3D" id="1.10.30.50">
    <property type="match status" value="1"/>
</dbReference>
<accession>A0A162TLM1</accession>
<sequence length="430" mass="49815">MRVYVKNQRNQPLMPTTQRKARIFLKQKKAKIITYEPFTIQLLYATGETTQETILGVDAGNRTIGLSATTYKCELFSAELKLRTDIVELLATKRQFRRSRRSRKTRYRQPRFENRKKTEGWLAPSIENKIGTHLKVVNKVHSLLPISKIIIEVASFDIQKIKNPDIQGEKYQQGNQLGFWNVREYVIFRDGHKCQGKKNCKGKILNVHHIESRKTGGDSPDNLITLCEDCHKDYHSGKLKLNLKRGQSFRDAAFMGIMRWSFYNKLKELYSNVNLTYGYITKNTRITNNLPKEHRIDALCITGNSTVKRLDNWYLIKQVRKKKRSLHEAIARKGRKEPNITSKRNSKNTKEIISKGKKWCLFDKVKIGSNTGFVSGFTGNMVYVQDIEGNYLQVSPKYKQISTDNVSLISRNNNWIYKEVALGTANHPHL</sequence>
<dbReference type="EMBL" id="LWAE01000002">
    <property type="protein sequence ID" value="KZL92800.1"/>
    <property type="molecule type" value="Genomic_DNA"/>
</dbReference>
<dbReference type="InterPro" id="IPR047693">
    <property type="entry name" value="RNA-guided_IscB-like"/>
</dbReference>
<dbReference type="GO" id="GO:0008270">
    <property type="term" value="F:zinc ion binding"/>
    <property type="evidence" value="ECO:0007669"/>
    <property type="project" value="InterPro"/>
</dbReference>
<organism evidence="2 3">
    <name type="scientific">Clostridium magnum DSM 2767</name>
    <dbReference type="NCBI Taxonomy" id="1121326"/>
    <lineage>
        <taxon>Bacteria</taxon>
        <taxon>Bacillati</taxon>
        <taxon>Bacillota</taxon>
        <taxon>Clostridia</taxon>
        <taxon>Eubacteriales</taxon>
        <taxon>Clostridiaceae</taxon>
        <taxon>Clostridium</taxon>
    </lineage>
</organism>
<dbReference type="STRING" id="1121326.CLMAG_26140"/>
<keyword evidence="2" id="KW-0540">Nuclease</keyword>
<dbReference type="SMART" id="SM00507">
    <property type="entry name" value="HNHc"/>
    <property type="match status" value="1"/>
</dbReference>
<feature type="domain" description="HNH nuclease" evidence="1">
    <location>
        <begin position="181"/>
        <end position="232"/>
    </location>
</feature>
<dbReference type="InterPro" id="IPR002711">
    <property type="entry name" value="HNH"/>
</dbReference>
<name>A0A162TLM1_9CLOT</name>
<dbReference type="RefSeq" id="WP_082831904.1">
    <property type="nucleotide sequence ID" value="NZ_FQXL01000025.1"/>
</dbReference>
<dbReference type="PATRIC" id="fig|1121326.3.peg.2621"/>
<comment type="caution">
    <text evidence="2">The sequence shown here is derived from an EMBL/GenBank/DDBJ whole genome shotgun (WGS) entry which is preliminary data.</text>
</comment>
<dbReference type="NCBIfam" id="NF040563">
    <property type="entry name" value="guided_IscB"/>
    <property type="match status" value="1"/>
</dbReference>
<dbReference type="CDD" id="cd00085">
    <property type="entry name" value="HNHc"/>
    <property type="match status" value="1"/>
</dbReference>
<dbReference type="AlphaFoldDB" id="A0A162TLM1"/>
<dbReference type="GO" id="GO:0004519">
    <property type="term" value="F:endonuclease activity"/>
    <property type="evidence" value="ECO:0007669"/>
    <property type="project" value="UniProtKB-KW"/>
</dbReference>
<dbReference type="OrthoDB" id="9779761at2"/>
<evidence type="ECO:0000259" key="1">
    <source>
        <dbReference type="SMART" id="SM00507"/>
    </source>
</evidence>